<dbReference type="Gene3D" id="2.60.40.3080">
    <property type="match status" value="1"/>
</dbReference>
<protein>
    <submittedName>
        <fullName evidence="3">DUF3244 domain-containing protein</fullName>
    </submittedName>
</protein>
<dbReference type="RefSeq" id="WP_117725202.1">
    <property type="nucleotide sequence ID" value="NZ_QSUL01000014.1"/>
</dbReference>
<evidence type="ECO:0000256" key="2">
    <source>
        <dbReference type="SAM" id="SignalP"/>
    </source>
</evidence>
<feature type="chain" id="PRO_5017623123" evidence="2">
    <location>
        <begin position="21"/>
        <end position="136"/>
    </location>
</feature>
<dbReference type="EMBL" id="QSUL01000014">
    <property type="protein sequence ID" value="RGN32382.1"/>
    <property type="molecule type" value="Genomic_DNA"/>
</dbReference>
<gene>
    <name evidence="3" type="ORF">DXB65_18720</name>
</gene>
<accession>A0A3E5B4A6</accession>
<evidence type="ECO:0000313" key="3">
    <source>
        <dbReference type="EMBL" id="RGN32382.1"/>
    </source>
</evidence>
<evidence type="ECO:0000313" key="4">
    <source>
        <dbReference type="Proteomes" id="UP000260983"/>
    </source>
</evidence>
<sequence length="136" mass="14934">MKKVLFILFSFLSFTISINAQFVSGNTEIMLKQKDGDRDPSGQVGDTSPEGAPQTRSSVFLPVCAYLYNKVVTVDFQAVFSAATVNVINETTGETVYSELFTNPASFSIDLNGKYAGEYIIEIVSDEMMLEGSFKL</sequence>
<dbReference type="AlphaFoldDB" id="A0A3E5B4A6"/>
<reference evidence="3 4" key="1">
    <citation type="submission" date="2018-08" db="EMBL/GenBank/DDBJ databases">
        <title>A genome reference for cultivated species of the human gut microbiota.</title>
        <authorList>
            <person name="Zou Y."/>
            <person name="Xue W."/>
            <person name="Luo G."/>
        </authorList>
    </citation>
    <scope>NUCLEOTIDE SEQUENCE [LARGE SCALE GENOMIC DNA]</scope>
    <source>
        <strain evidence="3 4">OM05-15BH</strain>
    </source>
</reference>
<name>A0A3E5B4A6_9BACE</name>
<evidence type="ECO:0000256" key="1">
    <source>
        <dbReference type="SAM" id="MobiDB-lite"/>
    </source>
</evidence>
<comment type="caution">
    <text evidence="3">The sequence shown here is derived from an EMBL/GenBank/DDBJ whole genome shotgun (WGS) entry which is preliminary data.</text>
</comment>
<keyword evidence="2" id="KW-0732">Signal</keyword>
<dbReference type="Proteomes" id="UP000260983">
    <property type="component" value="Unassembled WGS sequence"/>
</dbReference>
<dbReference type="InterPro" id="IPR021638">
    <property type="entry name" value="DUF3244"/>
</dbReference>
<feature type="signal peptide" evidence="2">
    <location>
        <begin position="1"/>
        <end position="20"/>
    </location>
</feature>
<dbReference type="Pfam" id="PF11589">
    <property type="entry name" value="DUF3244"/>
    <property type="match status" value="1"/>
</dbReference>
<feature type="region of interest" description="Disordered" evidence="1">
    <location>
        <begin position="34"/>
        <end position="53"/>
    </location>
</feature>
<proteinExistence type="predicted"/>
<organism evidence="3 4">
    <name type="scientific">Bacteroides oleiciplenus</name>
    <dbReference type="NCBI Taxonomy" id="626931"/>
    <lineage>
        <taxon>Bacteria</taxon>
        <taxon>Pseudomonadati</taxon>
        <taxon>Bacteroidota</taxon>
        <taxon>Bacteroidia</taxon>
        <taxon>Bacteroidales</taxon>
        <taxon>Bacteroidaceae</taxon>
        <taxon>Bacteroides</taxon>
    </lineage>
</organism>